<proteinExistence type="predicted"/>
<protein>
    <submittedName>
        <fullName evidence="4">Transposase</fullName>
    </submittedName>
</protein>
<dbReference type="InterPro" id="IPR025668">
    <property type="entry name" value="Tnp_DDE_dom"/>
</dbReference>
<dbReference type="InterPro" id="IPR008490">
    <property type="entry name" value="Transposase_InsH_N"/>
</dbReference>
<evidence type="ECO:0000259" key="3">
    <source>
        <dbReference type="Pfam" id="PF13751"/>
    </source>
</evidence>
<gene>
    <name evidence="4" type="ORF">LJ657_13850</name>
</gene>
<dbReference type="Pfam" id="PF13751">
    <property type="entry name" value="DDE_Tnp_1_6"/>
    <property type="match status" value="1"/>
</dbReference>
<dbReference type="Proteomes" id="UP001108029">
    <property type="component" value="Unassembled WGS sequence"/>
</dbReference>
<evidence type="ECO:0000256" key="1">
    <source>
        <dbReference type="SAM" id="MobiDB-lite"/>
    </source>
</evidence>
<feature type="region of interest" description="Disordered" evidence="1">
    <location>
        <begin position="440"/>
        <end position="474"/>
    </location>
</feature>
<evidence type="ECO:0000259" key="2">
    <source>
        <dbReference type="Pfam" id="PF05598"/>
    </source>
</evidence>
<evidence type="ECO:0000313" key="5">
    <source>
        <dbReference type="Proteomes" id="UP001108029"/>
    </source>
</evidence>
<keyword evidence="5" id="KW-1185">Reference proteome</keyword>
<comment type="caution">
    <text evidence="4">The sequence shown here is derived from an EMBL/GenBank/DDBJ whole genome shotgun (WGS) entry which is preliminary data.</text>
</comment>
<organism evidence="4 5">
    <name type="scientific">Streptomyces guryensis</name>
    <dbReference type="NCBI Taxonomy" id="2886947"/>
    <lineage>
        <taxon>Bacteria</taxon>
        <taxon>Bacillati</taxon>
        <taxon>Actinomycetota</taxon>
        <taxon>Actinomycetes</taxon>
        <taxon>Kitasatosporales</taxon>
        <taxon>Streptomycetaceae</taxon>
        <taxon>Streptomyces</taxon>
    </lineage>
</organism>
<feature type="domain" description="Transposase DDE" evidence="3">
    <location>
        <begin position="310"/>
        <end position="436"/>
    </location>
</feature>
<dbReference type="AlphaFoldDB" id="A0A9Q3VMH2"/>
<accession>A0A9Q3VMH2</accession>
<feature type="compositionally biased region" description="Polar residues" evidence="1">
    <location>
        <begin position="447"/>
        <end position="458"/>
    </location>
</feature>
<feature type="domain" description="Transposase InsH N-terminal" evidence="2">
    <location>
        <begin position="24"/>
        <end position="100"/>
    </location>
</feature>
<dbReference type="PANTHER" id="PTHR35604:SF2">
    <property type="entry name" value="TRANSPOSASE INSH FOR INSERTION SEQUENCE ELEMENT IS5A-RELATED"/>
    <property type="match status" value="1"/>
</dbReference>
<evidence type="ECO:0000313" key="4">
    <source>
        <dbReference type="EMBL" id="MCD9874747.1"/>
    </source>
</evidence>
<sequence>MTAQVARASNPGGTTAIWVRDRLDGLWCDEDFADWYPRDGRPGLSPAQLATVCVLQFLLGLSDRQAAEAVRCRIDFKYAMAMELDDPGFHHSVLADFRDRLAGDGRADRLLDLALARLKEAGLVRERTTQRTDSTHVLAAVRDLTRLELITEAVRAALEEVAGISPHLLDELVEEDWGLRYGRPVRLGKNPTKPKTRFLATGNDAVRLLEHLYQHGTDRTSGPHVQALRQITVQNYHRDAAGHLRWRTAETESGPGLPPSSRAIVSPYDTSAHKVTVSGPLKSNPTRQHRQNEGFARDDFHIDYDRRQVTCPQGQVSQGWHGPYPTSSPTAAPLIVARFTKSQCRPCPARTQCTSTADSTRTVGFPPRELRDLQLRVRTEQQTPEWKTRYAVRSGVEGTVNEFAHGHGMRRCRYRGQGKAHIQHVLTAIAVNIERLSGLPPAEEAQTPRQPTAFQNYLDQREIPRPKSWRTLGS</sequence>
<reference evidence="4" key="1">
    <citation type="submission" date="2021-12" db="EMBL/GenBank/DDBJ databases">
        <authorList>
            <person name="Lee J.-H."/>
            <person name="Kim S.-B."/>
        </authorList>
    </citation>
    <scope>NUCLEOTIDE SEQUENCE</scope>
    <source>
        <strain evidence="4">NR30</strain>
    </source>
</reference>
<dbReference type="RefSeq" id="WP_232648861.1">
    <property type="nucleotide sequence ID" value="NZ_JAJSBI010000005.1"/>
</dbReference>
<dbReference type="EMBL" id="JAJSBI010000005">
    <property type="protein sequence ID" value="MCD9874747.1"/>
    <property type="molecule type" value="Genomic_DNA"/>
</dbReference>
<name>A0A9Q3VMH2_9ACTN</name>
<dbReference type="PANTHER" id="PTHR35604">
    <property type="entry name" value="TRANSPOSASE INSH FOR INSERTION SEQUENCE ELEMENT IS5A-RELATED"/>
    <property type="match status" value="1"/>
</dbReference>
<dbReference type="Pfam" id="PF05598">
    <property type="entry name" value="DUF772"/>
    <property type="match status" value="1"/>
</dbReference>